<dbReference type="EMBL" id="JACGWJ010000030">
    <property type="protein sequence ID" value="KAL0301441.1"/>
    <property type="molecule type" value="Genomic_DNA"/>
</dbReference>
<accession>A0AAW2K3X7</accession>
<comment type="caution">
    <text evidence="2">The sequence shown here is derived from an EMBL/GenBank/DDBJ whole genome shotgun (WGS) entry which is preliminary data.</text>
</comment>
<gene>
    <name evidence="2" type="ORF">Sradi_6420900</name>
</gene>
<reference evidence="2" key="1">
    <citation type="submission" date="2020-06" db="EMBL/GenBank/DDBJ databases">
        <authorList>
            <person name="Li T."/>
            <person name="Hu X."/>
            <person name="Zhang T."/>
            <person name="Song X."/>
            <person name="Zhang H."/>
            <person name="Dai N."/>
            <person name="Sheng W."/>
            <person name="Hou X."/>
            <person name="Wei L."/>
        </authorList>
    </citation>
    <scope>NUCLEOTIDE SEQUENCE</scope>
    <source>
        <strain evidence="2">G02</strain>
        <tissue evidence="2">Leaf</tissue>
    </source>
</reference>
<protein>
    <submittedName>
        <fullName evidence="2">Uncharacterized protein</fullName>
    </submittedName>
</protein>
<feature type="region of interest" description="Disordered" evidence="1">
    <location>
        <begin position="1"/>
        <end position="29"/>
    </location>
</feature>
<reference evidence="2" key="2">
    <citation type="journal article" date="2024" name="Plant">
        <title>Genomic evolution and insights into agronomic trait innovations of Sesamum species.</title>
        <authorList>
            <person name="Miao H."/>
            <person name="Wang L."/>
            <person name="Qu L."/>
            <person name="Liu H."/>
            <person name="Sun Y."/>
            <person name="Le M."/>
            <person name="Wang Q."/>
            <person name="Wei S."/>
            <person name="Zheng Y."/>
            <person name="Lin W."/>
            <person name="Duan Y."/>
            <person name="Cao H."/>
            <person name="Xiong S."/>
            <person name="Wang X."/>
            <person name="Wei L."/>
            <person name="Li C."/>
            <person name="Ma Q."/>
            <person name="Ju M."/>
            <person name="Zhao R."/>
            <person name="Li G."/>
            <person name="Mu C."/>
            <person name="Tian Q."/>
            <person name="Mei H."/>
            <person name="Zhang T."/>
            <person name="Gao T."/>
            <person name="Zhang H."/>
        </authorList>
    </citation>
    <scope>NUCLEOTIDE SEQUENCE</scope>
    <source>
        <strain evidence="2">G02</strain>
    </source>
</reference>
<organism evidence="2">
    <name type="scientific">Sesamum radiatum</name>
    <name type="common">Black benniseed</name>
    <dbReference type="NCBI Taxonomy" id="300843"/>
    <lineage>
        <taxon>Eukaryota</taxon>
        <taxon>Viridiplantae</taxon>
        <taxon>Streptophyta</taxon>
        <taxon>Embryophyta</taxon>
        <taxon>Tracheophyta</taxon>
        <taxon>Spermatophyta</taxon>
        <taxon>Magnoliopsida</taxon>
        <taxon>eudicotyledons</taxon>
        <taxon>Gunneridae</taxon>
        <taxon>Pentapetalae</taxon>
        <taxon>asterids</taxon>
        <taxon>lamiids</taxon>
        <taxon>Lamiales</taxon>
        <taxon>Pedaliaceae</taxon>
        <taxon>Sesamum</taxon>
    </lineage>
</organism>
<proteinExistence type="predicted"/>
<evidence type="ECO:0000256" key="1">
    <source>
        <dbReference type="SAM" id="MobiDB-lite"/>
    </source>
</evidence>
<name>A0AAW2K3X7_SESRA</name>
<evidence type="ECO:0000313" key="2">
    <source>
        <dbReference type="EMBL" id="KAL0301441.1"/>
    </source>
</evidence>
<sequence>MQEGVKSTKASVVSEGAITMTEEGSPRKGLNKEAWKIGWTRDLSGRLSAYAIEPKPKNKKRGK</sequence>
<dbReference type="AlphaFoldDB" id="A0AAW2K3X7"/>